<reference evidence="5" key="1">
    <citation type="journal article" date="2023" name="Mol. Phylogenet. Evol.">
        <title>Genome-scale phylogeny and comparative genomics of the fungal order Sordariales.</title>
        <authorList>
            <person name="Hensen N."/>
            <person name="Bonometti L."/>
            <person name="Westerberg I."/>
            <person name="Brannstrom I.O."/>
            <person name="Guillou S."/>
            <person name="Cros-Aarteil S."/>
            <person name="Calhoun S."/>
            <person name="Haridas S."/>
            <person name="Kuo A."/>
            <person name="Mondo S."/>
            <person name="Pangilinan J."/>
            <person name="Riley R."/>
            <person name="LaButti K."/>
            <person name="Andreopoulos B."/>
            <person name="Lipzen A."/>
            <person name="Chen C."/>
            <person name="Yan M."/>
            <person name="Daum C."/>
            <person name="Ng V."/>
            <person name="Clum A."/>
            <person name="Steindorff A."/>
            <person name="Ohm R.A."/>
            <person name="Martin F."/>
            <person name="Silar P."/>
            <person name="Natvig D.O."/>
            <person name="Lalanne C."/>
            <person name="Gautier V."/>
            <person name="Ament-Velasquez S.L."/>
            <person name="Kruys A."/>
            <person name="Hutchinson M.I."/>
            <person name="Powell A.J."/>
            <person name="Barry K."/>
            <person name="Miller A.N."/>
            <person name="Grigoriev I.V."/>
            <person name="Debuchy R."/>
            <person name="Gladieux P."/>
            <person name="Hiltunen Thoren M."/>
            <person name="Johannesson H."/>
        </authorList>
    </citation>
    <scope>NUCLEOTIDE SEQUENCE</scope>
    <source>
        <strain evidence="5">CBS 532.94</strain>
    </source>
</reference>
<evidence type="ECO:0000256" key="4">
    <source>
        <dbReference type="SAM" id="MobiDB-lite"/>
    </source>
</evidence>
<dbReference type="Gene3D" id="1.20.890.10">
    <property type="entry name" value="cAMP-dependent protein kinase regulatory subunit, dimerization-anchoring domain"/>
    <property type="match status" value="1"/>
</dbReference>
<dbReference type="AlphaFoldDB" id="A0AAN7CEX6"/>
<comment type="subcellular location">
    <subcellularLocation>
        <location evidence="1">Nucleus</location>
    </subcellularLocation>
</comment>
<keyword evidence="6" id="KW-1185">Reference proteome</keyword>
<name>A0AAN7CEX6_9PEZI</name>
<evidence type="ECO:0000256" key="1">
    <source>
        <dbReference type="ARBA" id="ARBA00004123"/>
    </source>
</evidence>
<dbReference type="Proteomes" id="UP001303760">
    <property type="component" value="Unassembled WGS sequence"/>
</dbReference>
<evidence type="ECO:0000313" key="5">
    <source>
        <dbReference type="EMBL" id="KAK4240341.1"/>
    </source>
</evidence>
<dbReference type="Pfam" id="PF05186">
    <property type="entry name" value="Dpy-30"/>
    <property type="match status" value="1"/>
</dbReference>
<evidence type="ECO:0000313" key="6">
    <source>
        <dbReference type="Proteomes" id="UP001303760"/>
    </source>
</evidence>
<dbReference type="EMBL" id="MU860042">
    <property type="protein sequence ID" value="KAK4240341.1"/>
    <property type="molecule type" value="Genomic_DNA"/>
</dbReference>
<accession>A0AAN7CEX6</accession>
<comment type="caution">
    <text evidence="5">The sequence shown here is derived from an EMBL/GenBank/DDBJ whole genome shotgun (WGS) entry which is preliminary data.</text>
</comment>
<evidence type="ECO:0000256" key="3">
    <source>
        <dbReference type="ARBA" id="ARBA00023242"/>
    </source>
</evidence>
<dbReference type="InterPro" id="IPR049629">
    <property type="entry name" value="DPY30_SDC1_DD"/>
</dbReference>
<reference evidence="5" key="2">
    <citation type="submission" date="2023-05" db="EMBL/GenBank/DDBJ databases">
        <authorList>
            <consortium name="Lawrence Berkeley National Laboratory"/>
            <person name="Steindorff A."/>
            <person name="Hensen N."/>
            <person name="Bonometti L."/>
            <person name="Westerberg I."/>
            <person name="Brannstrom I.O."/>
            <person name="Guillou S."/>
            <person name="Cros-Aarteil S."/>
            <person name="Calhoun S."/>
            <person name="Haridas S."/>
            <person name="Kuo A."/>
            <person name="Mondo S."/>
            <person name="Pangilinan J."/>
            <person name="Riley R."/>
            <person name="Labutti K."/>
            <person name="Andreopoulos B."/>
            <person name="Lipzen A."/>
            <person name="Chen C."/>
            <person name="Yanf M."/>
            <person name="Daum C."/>
            <person name="Ng V."/>
            <person name="Clum A."/>
            <person name="Ohm R."/>
            <person name="Martin F."/>
            <person name="Silar P."/>
            <person name="Natvig D."/>
            <person name="Lalanne C."/>
            <person name="Gautier V."/>
            <person name="Ament-Velasquez S.L."/>
            <person name="Kruys A."/>
            <person name="Hutchinson M.I."/>
            <person name="Powell A.J."/>
            <person name="Barry K."/>
            <person name="Miller A.N."/>
            <person name="Grigoriev I.V."/>
            <person name="Debuchy R."/>
            <person name="Gladieux P."/>
            <person name="Thoren M.H."/>
            <person name="Johannesson H."/>
        </authorList>
    </citation>
    <scope>NUCLEOTIDE SEQUENCE</scope>
    <source>
        <strain evidence="5">CBS 532.94</strain>
    </source>
</reference>
<feature type="region of interest" description="Disordered" evidence="4">
    <location>
        <begin position="1"/>
        <end position="103"/>
    </location>
</feature>
<dbReference type="CDD" id="cd22965">
    <property type="entry name" value="DD_DPY30_SDC1"/>
    <property type="match status" value="1"/>
</dbReference>
<protein>
    <submittedName>
        <fullName evidence="5">Uncharacterized protein</fullName>
    </submittedName>
</protein>
<feature type="compositionally biased region" description="Low complexity" evidence="4">
    <location>
        <begin position="19"/>
        <end position="33"/>
    </location>
</feature>
<proteinExistence type="inferred from homology"/>
<dbReference type="GO" id="GO:0005634">
    <property type="term" value="C:nucleus"/>
    <property type="evidence" value="ECO:0007669"/>
    <property type="project" value="UniProtKB-SubCell"/>
</dbReference>
<dbReference type="InterPro" id="IPR007858">
    <property type="entry name" value="Dpy-30_motif"/>
</dbReference>
<sequence length="149" mass="15640">MTDAPAYHTAPQRRPPIQPQQLQPITQHQQQAQSTTSIPPAAQSPTPIPVPTTAAATAPTSTSRAASAHPEPAVGGGGMPSASASTTGFTMPSEAAAHGAPVRQYINTKITGVLLEGMKLVAREQPKDPLRVLGEFLLQRSKELEGKDY</sequence>
<comment type="similarity">
    <text evidence="2">Belongs to the dpy-30 family.</text>
</comment>
<gene>
    <name evidence="5" type="ORF">C8A03DRAFT_42144</name>
</gene>
<feature type="compositionally biased region" description="Low complexity" evidence="4">
    <location>
        <begin position="51"/>
        <end position="70"/>
    </location>
</feature>
<organism evidence="5 6">
    <name type="scientific">Achaetomium macrosporum</name>
    <dbReference type="NCBI Taxonomy" id="79813"/>
    <lineage>
        <taxon>Eukaryota</taxon>
        <taxon>Fungi</taxon>
        <taxon>Dikarya</taxon>
        <taxon>Ascomycota</taxon>
        <taxon>Pezizomycotina</taxon>
        <taxon>Sordariomycetes</taxon>
        <taxon>Sordariomycetidae</taxon>
        <taxon>Sordariales</taxon>
        <taxon>Chaetomiaceae</taxon>
        <taxon>Achaetomium</taxon>
    </lineage>
</organism>
<keyword evidence="3" id="KW-0539">Nucleus</keyword>
<evidence type="ECO:0000256" key="2">
    <source>
        <dbReference type="ARBA" id="ARBA00010849"/>
    </source>
</evidence>